<dbReference type="Gene3D" id="3.40.190.120">
    <property type="entry name" value="Osmoprotection protein (prox), domain 2"/>
    <property type="match status" value="1"/>
</dbReference>
<reference evidence="4" key="2">
    <citation type="journal article" date="2022" name="Pest Manag. Sci.">
        <title>Glutamicibacter halophytocola-mediated host fitness of potato tuber moth on Solanaceae crops.</title>
        <authorList>
            <person name="Wang W."/>
            <person name="Xiao G."/>
            <person name="Du G."/>
            <person name="Chang L."/>
            <person name="Yang Y."/>
            <person name="Ye J."/>
            <person name="Chen B."/>
        </authorList>
    </citation>
    <scope>NUCLEOTIDE SEQUENCE</scope>
    <source>
        <strain evidence="4">S2</strain>
    </source>
</reference>
<evidence type="ECO:0000313" key="6">
    <source>
        <dbReference type="Proteomes" id="UP001060018"/>
    </source>
</evidence>
<dbReference type="EMBL" id="CP042260">
    <property type="protein sequence ID" value="QDY67838.1"/>
    <property type="molecule type" value="Genomic_DNA"/>
</dbReference>
<dbReference type="AlphaFoldDB" id="A0A5B8ITV1"/>
<proteinExistence type="predicted"/>
<reference evidence="3 5" key="1">
    <citation type="submission" date="2019-07" db="EMBL/GenBank/DDBJ databases">
        <title>Complete Genome Sequence of drought tolerant Plant Growth-Promoting Rhizobacterium Glutamicibacter halophytocola DR408.</title>
        <authorList>
            <person name="Nishu S.D."/>
            <person name="Lee T.K."/>
        </authorList>
    </citation>
    <scope>NUCLEOTIDE SEQUENCE [LARGE SCALE GENOMIC DNA]</scope>
    <source>
        <strain evidence="3 5">DR408</strain>
    </source>
</reference>
<dbReference type="RefSeq" id="WP_146278055.1">
    <property type="nucleotide sequence ID" value="NZ_CP042260.1"/>
</dbReference>
<evidence type="ECO:0000313" key="4">
    <source>
        <dbReference type="EMBL" id="UUX60017.1"/>
    </source>
</evidence>
<dbReference type="InterPro" id="IPR007210">
    <property type="entry name" value="ABC_Gly_betaine_transp_sub-bd"/>
</dbReference>
<name>A0A5B8ITV1_9MICC</name>
<dbReference type="Proteomes" id="UP001060018">
    <property type="component" value="Chromosome"/>
</dbReference>
<dbReference type="Gene3D" id="3.40.190.10">
    <property type="entry name" value="Periplasmic binding protein-like II"/>
    <property type="match status" value="1"/>
</dbReference>
<dbReference type="OrthoDB" id="9781705at2"/>
<gene>
    <name evidence="3" type="ORF">FQA45_16880</name>
    <name evidence="4" type="ORF">NUH22_05210</name>
</gene>
<feature type="domain" description="ABC-type glycine betaine transport system substrate-binding" evidence="2">
    <location>
        <begin position="42"/>
        <end position="296"/>
    </location>
</feature>
<feature type="chain" id="PRO_5044618618" evidence="1">
    <location>
        <begin position="22"/>
        <end position="300"/>
    </location>
</feature>
<dbReference type="PROSITE" id="PS51257">
    <property type="entry name" value="PROKAR_LIPOPROTEIN"/>
    <property type="match status" value="1"/>
</dbReference>
<evidence type="ECO:0000313" key="5">
    <source>
        <dbReference type="Proteomes" id="UP000320717"/>
    </source>
</evidence>
<evidence type="ECO:0000313" key="3">
    <source>
        <dbReference type="EMBL" id="QDY67838.1"/>
    </source>
</evidence>
<keyword evidence="1" id="KW-0732">Signal</keyword>
<dbReference type="Proteomes" id="UP000320717">
    <property type="component" value="Chromosome"/>
</dbReference>
<protein>
    <submittedName>
        <fullName evidence="4">ABC transporter substrate-binding protein</fullName>
    </submittedName>
</protein>
<dbReference type="GO" id="GO:0022857">
    <property type="term" value="F:transmembrane transporter activity"/>
    <property type="evidence" value="ECO:0007669"/>
    <property type="project" value="InterPro"/>
</dbReference>
<evidence type="ECO:0000259" key="2">
    <source>
        <dbReference type="Pfam" id="PF04069"/>
    </source>
</evidence>
<dbReference type="SUPFAM" id="SSF53850">
    <property type="entry name" value="Periplasmic binding protein-like II"/>
    <property type="match status" value="1"/>
</dbReference>
<organism evidence="4 6">
    <name type="scientific">Glutamicibacter halophytocola</name>
    <dbReference type="NCBI Taxonomy" id="1933880"/>
    <lineage>
        <taxon>Bacteria</taxon>
        <taxon>Bacillati</taxon>
        <taxon>Actinomycetota</taxon>
        <taxon>Actinomycetes</taxon>
        <taxon>Micrococcales</taxon>
        <taxon>Micrococcaceae</taxon>
        <taxon>Glutamicibacter</taxon>
    </lineage>
</organism>
<evidence type="ECO:0000256" key="1">
    <source>
        <dbReference type="SAM" id="SignalP"/>
    </source>
</evidence>
<keyword evidence="5" id="KW-1185">Reference proteome</keyword>
<dbReference type="CDD" id="cd13606">
    <property type="entry name" value="PBP2_ProX_like"/>
    <property type="match status" value="1"/>
</dbReference>
<accession>A0A5B8ITV1</accession>
<dbReference type="EMBL" id="CP102487">
    <property type="protein sequence ID" value="UUX60017.1"/>
    <property type="molecule type" value="Genomic_DNA"/>
</dbReference>
<feature type="signal peptide" evidence="1">
    <location>
        <begin position="1"/>
        <end position="21"/>
    </location>
</feature>
<dbReference type="GO" id="GO:0043190">
    <property type="term" value="C:ATP-binding cassette (ABC) transporter complex"/>
    <property type="evidence" value="ECO:0007669"/>
    <property type="project" value="InterPro"/>
</dbReference>
<sequence>MKLKQATRVAAVAAAGTLALAGCSSSDPLATQSSSEQSGSGKVVVGSQAYYSNEIVAEIYAQALENSGLEVERQFNIGQRDAYMPQLENGSINVFPEYTGNLLQFFKEDTEARSSADVYNELEKQLPESLAVLDEAEASDQDSYTVTRKFAQDNDLKSIEDLARVEDQLTLGGPPELAERPYGPKGLESTYGVKADFSATGDTTVEDLVAGTVNVANVFTADPRIKTEDLVVLEDPKSLFLASNVVPVVTADQSSTLGKVLNPVSEKLSAQDLIDLNVQSTVEKKSAADIAKAWLASEGL</sequence>
<dbReference type="Pfam" id="PF04069">
    <property type="entry name" value="OpuAC"/>
    <property type="match status" value="1"/>
</dbReference>